<protein>
    <submittedName>
        <fullName evidence="2">Uncharacterized protein</fullName>
    </submittedName>
</protein>
<gene>
    <name evidence="2" type="ORF">DEX24_06375</name>
</gene>
<comment type="caution">
    <text evidence="2">The sequence shown here is derived from an EMBL/GenBank/DDBJ whole genome shotgun (WGS) entry which is preliminary data.</text>
</comment>
<dbReference type="EMBL" id="QFVR01000006">
    <property type="protein sequence ID" value="PWI25825.1"/>
    <property type="molecule type" value="Genomic_DNA"/>
</dbReference>
<dbReference type="RefSeq" id="WP_109305582.1">
    <property type="nucleotide sequence ID" value="NZ_BJUF01000012.1"/>
</dbReference>
<keyword evidence="3" id="KW-1185">Reference proteome</keyword>
<feature type="transmembrane region" description="Helical" evidence="1">
    <location>
        <begin position="185"/>
        <end position="206"/>
    </location>
</feature>
<dbReference type="AlphaFoldDB" id="A0A2U3AMS3"/>
<proteinExistence type="predicted"/>
<evidence type="ECO:0000313" key="3">
    <source>
        <dbReference type="Proteomes" id="UP000245938"/>
    </source>
</evidence>
<keyword evidence="1" id="KW-0472">Membrane</keyword>
<feature type="transmembrane region" description="Helical" evidence="1">
    <location>
        <begin position="73"/>
        <end position="97"/>
    </location>
</feature>
<sequence length="215" mass="25476">MPNNMWYTFFNITMPASQYAFLAAVIIVCVLLYLVNRTTDIDGFLNDIILFVIVWKLSYISSNWSEFINYPLAVVYFNGGLVGIYSGLLVVIAYELYKNRQNLHDGFFRRFYFIFFEMFALYNFFFLILTKVDLKLMIVSTIFYFLIGVCIVFTFRKKQYVLQIISMLLLILVTLFSLLEPLGIHQLKIALLVVFVFIWNIAYWLMVKRRDHVEN</sequence>
<keyword evidence="1" id="KW-0812">Transmembrane</keyword>
<evidence type="ECO:0000313" key="2">
    <source>
        <dbReference type="EMBL" id="PWI25825.1"/>
    </source>
</evidence>
<organism evidence="2 3">
    <name type="scientific">Kurthia sibirica</name>
    <dbReference type="NCBI Taxonomy" id="202750"/>
    <lineage>
        <taxon>Bacteria</taxon>
        <taxon>Bacillati</taxon>
        <taxon>Bacillota</taxon>
        <taxon>Bacilli</taxon>
        <taxon>Bacillales</taxon>
        <taxon>Caryophanaceae</taxon>
        <taxon>Kurthia</taxon>
    </lineage>
</organism>
<accession>A0A2U3AMS3</accession>
<feature type="transmembrane region" description="Helical" evidence="1">
    <location>
        <begin position="109"/>
        <end position="130"/>
    </location>
</feature>
<dbReference type="OrthoDB" id="2427847at2"/>
<reference evidence="2 3" key="1">
    <citation type="submission" date="2018-05" db="EMBL/GenBank/DDBJ databases">
        <title>Kurthia sibirica genome sequence.</title>
        <authorList>
            <person name="Maclea K.S."/>
            <person name="Goen A.E."/>
        </authorList>
    </citation>
    <scope>NUCLEOTIDE SEQUENCE [LARGE SCALE GENOMIC DNA]</scope>
    <source>
        <strain evidence="2 3">ATCC 49154</strain>
    </source>
</reference>
<dbReference type="Proteomes" id="UP000245938">
    <property type="component" value="Unassembled WGS sequence"/>
</dbReference>
<feature type="transmembrane region" description="Helical" evidence="1">
    <location>
        <begin position="160"/>
        <end position="179"/>
    </location>
</feature>
<name>A0A2U3AMS3_9BACL</name>
<feature type="transmembrane region" description="Helical" evidence="1">
    <location>
        <begin position="136"/>
        <end position="155"/>
    </location>
</feature>
<feature type="transmembrane region" description="Helical" evidence="1">
    <location>
        <begin position="44"/>
        <end position="61"/>
    </location>
</feature>
<keyword evidence="1" id="KW-1133">Transmembrane helix</keyword>
<evidence type="ECO:0000256" key="1">
    <source>
        <dbReference type="SAM" id="Phobius"/>
    </source>
</evidence>
<feature type="transmembrane region" description="Helical" evidence="1">
    <location>
        <begin position="16"/>
        <end position="35"/>
    </location>
</feature>